<comment type="caution">
    <text evidence="15">The sequence shown here is derived from an EMBL/GenBank/DDBJ whole genome shotgun (WGS) entry which is preliminary data.</text>
</comment>
<comment type="catalytic activity">
    <reaction evidence="8 9">
        <text>L-lysyl-[protein] + acetyl-CoA = N(6)-acetyl-L-lysyl-[protein] + CoA + H(+)</text>
        <dbReference type="Rhea" id="RHEA:45948"/>
        <dbReference type="Rhea" id="RHEA-COMP:9752"/>
        <dbReference type="Rhea" id="RHEA-COMP:10731"/>
        <dbReference type="ChEBI" id="CHEBI:15378"/>
        <dbReference type="ChEBI" id="CHEBI:29969"/>
        <dbReference type="ChEBI" id="CHEBI:57287"/>
        <dbReference type="ChEBI" id="CHEBI:57288"/>
        <dbReference type="ChEBI" id="CHEBI:61930"/>
        <dbReference type="EC" id="2.3.1.48"/>
    </reaction>
</comment>
<evidence type="ECO:0000256" key="7">
    <source>
        <dbReference type="ARBA" id="ARBA00023315"/>
    </source>
</evidence>
<dbReference type="EC" id="2.3.1.48" evidence="3 9"/>
<dbReference type="InterPro" id="IPR017380">
    <property type="entry name" value="Hist_AcTrfase_B-typ_cat-su"/>
</dbReference>
<dbReference type="InterPro" id="IPR019467">
    <property type="entry name" value="Hat1_N"/>
</dbReference>
<evidence type="ECO:0000313" key="16">
    <source>
        <dbReference type="Proteomes" id="UP000324767"/>
    </source>
</evidence>
<sequence>MADEDEWSSDANQAINISFVQPSAQGPKTLSKFHPKYTFPIFGDEERIFGYQDLSIHLRFAAHDLQPNVEISYDRKFKAVGETKAMGIEETLREYLPPYAFDKISRFNAKVQDDSSAKDFKPPGEFVRKYTSRSRHFEIWCGELTDPAVQRLIERIQVLILFFIDGGTMLALDDQEWSISRWRVFFVYEKLTNPPTPTASPYSIVGYSTSYRFLSYTPSATSSPSKSKPPPQDFPFPPAQPISPSSLPSRDRISQFLILPPHQSHSHGSHLYNAMYHTFHASPTTTEFTVEDPNEAFDNLRDYCDYTRLLANGTFSKITLHTSLPPALTSKRPGVRVPTSSLLDLPLLESLRQQNKIAPRQFARLVELYLLSTIPPHNRQAGTARLTQRAKASDEADRAYYYWRLLVKQRVYKRNKDQLMQLDRVDRIDKVEETVGELVGDYERLLRGLEARKGGEAAVNGGGGKRERGKRKVVDDEEEEKDGERGAHGDAEGRRGVKRSRPSNVS</sequence>
<feature type="region of interest" description="Disordered" evidence="13">
    <location>
        <begin position="221"/>
        <end position="249"/>
    </location>
</feature>
<dbReference type="AlphaFoldDB" id="A0A5M8PPH3"/>
<feature type="compositionally biased region" description="Pro residues" evidence="13">
    <location>
        <begin position="227"/>
        <end position="241"/>
    </location>
</feature>
<dbReference type="Gene3D" id="1.10.10.390">
    <property type="match status" value="1"/>
</dbReference>
<evidence type="ECO:0000256" key="3">
    <source>
        <dbReference type="ARBA" id="ARBA00013184"/>
    </source>
</evidence>
<dbReference type="InterPro" id="IPR016181">
    <property type="entry name" value="Acyl_CoA_acyltransferase"/>
</dbReference>
<feature type="site" description="Interaction with histone H4 N-terminus" evidence="12">
    <location>
        <position position="177"/>
    </location>
</feature>
<feature type="binding site" evidence="11">
    <location>
        <begin position="263"/>
        <end position="269"/>
    </location>
    <ligand>
        <name>acetyl-CoA</name>
        <dbReference type="ChEBI" id="CHEBI:57288"/>
    </ligand>
</feature>
<dbReference type="Gene3D" id="3.90.360.10">
    <property type="entry name" value="Histone acetyl transferase 1 (HAT1), N-terminal domain"/>
    <property type="match status" value="1"/>
</dbReference>
<dbReference type="Gene3D" id="3.40.630.30">
    <property type="match status" value="1"/>
</dbReference>
<dbReference type="GO" id="GO:0005634">
    <property type="term" value="C:nucleus"/>
    <property type="evidence" value="ECO:0007669"/>
    <property type="project" value="UniProtKB-SubCell"/>
</dbReference>
<evidence type="ECO:0000256" key="4">
    <source>
        <dbReference type="ARBA" id="ARBA00021268"/>
    </source>
</evidence>
<feature type="active site" description="Proton donor/acceptor" evidence="10">
    <location>
        <position position="291"/>
    </location>
</feature>
<evidence type="ECO:0000256" key="2">
    <source>
        <dbReference type="ARBA" id="ARBA00010543"/>
    </source>
</evidence>
<reference evidence="15 16" key="1">
    <citation type="submission" date="2019-09" db="EMBL/GenBank/DDBJ databases">
        <title>The hologenome of the rock-dwelling lichen Lasallia pustulata.</title>
        <authorList>
            <person name="Greshake Tzovaras B."/>
            <person name="Segers F."/>
            <person name="Bicker A."/>
            <person name="Dal Grande F."/>
            <person name="Otte J."/>
            <person name="Hankeln T."/>
            <person name="Schmitt I."/>
            <person name="Ebersberger I."/>
        </authorList>
    </citation>
    <scope>NUCLEOTIDE SEQUENCE [LARGE SCALE GENOMIC DNA]</scope>
    <source>
        <strain evidence="15">A1-1</strain>
    </source>
</reference>
<comment type="function">
    <text evidence="9">Catalytic component of the histone acetylase B (HAT-B) complex. Has intrinsic substrate specificity that modifies lysine in recognition sequence GXGKXG. Involved in DNA double-strand break repair.</text>
</comment>
<feature type="domain" description="Histone acetyl transferase HAT1 N-terminal" evidence="14">
    <location>
        <begin position="7"/>
        <end position="165"/>
    </location>
</feature>
<comment type="similarity">
    <text evidence="2 9">Belongs to the HAT1 family.</text>
</comment>
<organism evidence="15 16">
    <name type="scientific">Lasallia pustulata</name>
    <dbReference type="NCBI Taxonomy" id="136370"/>
    <lineage>
        <taxon>Eukaryota</taxon>
        <taxon>Fungi</taxon>
        <taxon>Dikarya</taxon>
        <taxon>Ascomycota</taxon>
        <taxon>Pezizomycotina</taxon>
        <taxon>Lecanoromycetes</taxon>
        <taxon>OSLEUM clade</taxon>
        <taxon>Umbilicariomycetidae</taxon>
        <taxon>Umbilicariales</taxon>
        <taxon>Umbilicariaceae</taxon>
        <taxon>Lasallia</taxon>
    </lineage>
</organism>
<dbReference type="PIRSF" id="PIRSF038084">
    <property type="entry name" value="HAT-B_cat"/>
    <property type="match status" value="1"/>
</dbReference>
<dbReference type="OrthoDB" id="10253098at2759"/>
<evidence type="ECO:0000256" key="9">
    <source>
        <dbReference type="PIRNR" id="PIRNR038084"/>
    </source>
</evidence>
<dbReference type="GO" id="GO:0042393">
    <property type="term" value="F:histone binding"/>
    <property type="evidence" value="ECO:0007669"/>
    <property type="project" value="InterPro"/>
</dbReference>
<dbReference type="InterPro" id="IPR013523">
    <property type="entry name" value="Hist_AcTrfase_HAT1_C"/>
</dbReference>
<dbReference type="Proteomes" id="UP000324767">
    <property type="component" value="Unassembled WGS sequence"/>
</dbReference>
<feature type="region of interest" description="Disordered" evidence="13">
    <location>
        <begin position="455"/>
        <end position="506"/>
    </location>
</feature>
<feature type="binding site" evidence="11">
    <location>
        <begin position="256"/>
        <end position="258"/>
    </location>
    <ligand>
        <name>acetyl-CoA</name>
        <dbReference type="ChEBI" id="CHEBI:57288"/>
    </ligand>
</feature>
<evidence type="ECO:0000256" key="6">
    <source>
        <dbReference type="ARBA" id="ARBA00023242"/>
    </source>
</evidence>
<evidence type="ECO:0000256" key="12">
    <source>
        <dbReference type="PIRSR" id="PIRSR038084-3"/>
    </source>
</evidence>
<feature type="binding site" evidence="11">
    <location>
        <position position="294"/>
    </location>
    <ligand>
        <name>acetyl-CoA</name>
        <dbReference type="ChEBI" id="CHEBI:57288"/>
    </ligand>
</feature>
<dbReference type="Pfam" id="PF10394">
    <property type="entry name" value="Hat1_N"/>
    <property type="match status" value="1"/>
</dbReference>
<keyword evidence="6 9" id="KW-0539">Nucleus</keyword>
<dbReference type="EMBL" id="VXIT01000007">
    <property type="protein sequence ID" value="KAA6411456.1"/>
    <property type="molecule type" value="Genomic_DNA"/>
</dbReference>
<feature type="region of interest" description="Interaction with histone H4 N-terminus" evidence="11">
    <location>
        <begin position="44"/>
        <end position="46"/>
    </location>
</feature>
<protein>
    <recommendedName>
        <fullName evidence="4 9">Histone acetyltransferase type B catalytic subunit</fullName>
        <ecNumber evidence="3 9">2.3.1.48</ecNumber>
    </recommendedName>
</protein>
<evidence type="ECO:0000256" key="13">
    <source>
        <dbReference type="SAM" id="MobiDB-lite"/>
    </source>
</evidence>
<evidence type="ECO:0000256" key="11">
    <source>
        <dbReference type="PIRSR" id="PIRSR038084-2"/>
    </source>
</evidence>
<name>A0A5M8PPH3_9LECA</name>
<dbReference type="GO" id="GO:0004402">
    <property type="term" value="F:histone acetyltransferase activity"/>
    <property type="evidence" value="ECO:0007669"/>
    <property type="project" value="UniProtKB-UniRule"/>
</dbReference>
<keyword evidence="5 9" id="KW-0808">Transferase</keyword>
<dbReference type="GO" id="GO:0000781">
    <property type="term" value="C:chromosome, telomeric region"/>
    <property type="evidence" value="ECO:0007669"/>
    <property type="project" value="GOC"/>
</dbReference>
<evidence type="ECO:0000256" key="8">
    <source>
        <dbReference type="ARBA" id="ARBA00048017"/>
    </source>
</evidence>
<evidence type="ECO:0000259" key="14">
    <source>
        <dbReference type="Pfam" id="PF10394"/>
    </source>
</evidence>
<evidence type="ECO:0000256" key="5">
    <source>
        <dbReference type="ARBA" id="ARBA00022679"/>
    </source>
</evidence>
<dbReference type="PANTHER" id="PTHR12046">
    <property type="entry name" value="HISTONE ACETYLTRANSFERASE TYPE B CATALYTIC SUBUNIT"/>
    <property type="match status" value="1"/>
</dbReference>
<evidence type="ECO:0000256" key="1">
    <source>
        <dbReference type="ARBA" id="ARBA00004123"/>
    </source>
</evidence>
<evidence type="ECO:0000313" key="15">
    <source>
        <dbReference type="EMBL" id="KAA6411456.1"/>
    </source>
</evidence>
<keyword evidence="7 9" id="KW-0012">Acyltransferase</keyword>
<evidence type="ECO:0000256" key="10">
    <source>
        <dbReference type="PIRSR" id="PIRSR038084-1"/>
    </source>
</evidence>
<dbReference type="SUPFAM" id="SSF55729">
    <property type="entry name" value="Acyl-CoA N-acyltransferases (Nat)"/>
    <property type="match status" value="1"/>
</dbReference>
<comment type="subunit">
    <text evidence="9">Component of the HAT-B complex composed of at least HAT1 and HAT2. The HAT-B complex binds to histone H4 tail.</text>
</comment>
<dbReference type="GO" id="GO:0031509">
    <property type="term" value="P:subtelomeric heterochromatin formation"/>
    <property type="evidence" value="ECO:0007669"/>
    <property type="project" value="InterPro"/>
</dbReference>
<dbReference type="GO" id="GO:0005737">
    <property type="term" value="C:cytoplasm"/>
    <property type="evidence" value="ECO:0007669"/>
    <property type="project" value="UniProtKB-SubCell"/>
</dbReference>
<feature type="compositionally biased region" description="Basic residues" evidence="13">
    <location>
        <begin position="496"/>
        <end position="506"/>
    </location>
</feature>
<proteinExistence type="inferred from homology"/>
<gene>
    <name evidence="15" type="ORF">FRX48_04736</name>
</gene>
<feature type="region of interest" description="Interaction with histone H4 N-terminus" evidence="11">
    <location>
        <begin position="211"/>
        <end position="213"/>
    </location>
</feature>
<comment type="subcellular location">
    <subcellularLocation>
        <location evidence="9">Cytoplasm</location>
    </subcellularLocation>
    <subcellularLocation>
        <location evidence="1 9">Nucleus</location>
    </subcellularLocation>
</comment>
<dbReference type="Pfam" id="PF21184">
    <property type="entry name" value="HAT1_C_fung"/>
    <property type="match status" value="1"/>
</dbReference>
<accession>A0A5M8PPH3</accession>
<feature type="compositionally biased region" description="Basic and acidic residues" evidence="13">
    <location>
        <begin position="482"/>
        <end position="495"/>
    </location>
</feature>
<dbReference type="InterPro" id="IPR037113">
    <property type="entry name" value="Hat1_N_sf"/>
</dbReference>
<keyword evidence="9" id="KW-0963">Cytoplasm</keyword>